<evidence type="ECO:0000313" key="11">
    <source>
        <dbReference type="EMBL" id="EQB35552.1"/>
    </source>
</evidence>
<comment type="caution">
    <text evidence="11">The sequence shown here is derived from an EMBL/GenBank/DDBJ whole genome shotgun (WGS) entry which is preliminary data.</text>
</comment>
<evidence type="ECO:0000256" key="5">
    <source>
        <dbReference type="ARBA" id="ARBA00022500"/>
    </source>
</evidence>
<evidence type="ECO:0000256" key="3">
    <source>
        <dbReference type="ARBA" id="ARBA00021897"/>
    </source>
</evidence>
<protein>
    <recommendedName>
        <fullName evidence="3">Flagellar motor switch protein FliN</fullName>
    </recommendedName>
</protein>
<organism evidence="11 12">
    <name type="scientific">Sulfurimonas hongkongensis</name>
    <dbReference type="NCBI Taxonomy" id="1172190"/>
    <lineage>
        <taxon>Bacteria</taxon>
        <taxon>Pseudomonadati</taxon>
        <taxon>Campylobacterota</taxon>
        <taxon>Epsilonproteobacteria</taxon>
        <taxon>Campylobacterales</taxon>
        <taxon>Sulfurimonadaceae</taxon>
        <taxon>Sulfurimonas</taxon>
    </lineage>
</organism>
<dbReference type="NCBIfam" id="TIGR02480">
    <property type="entry name" value="fliN"/>
    <property type="match status" value="1"/>
</dbReference>
<evidence type="ECO:0000256" key="7">
    <source>
        <dbReference type="ARBA" id="ARBA00023136"/>
    </source>
</evidence>
<keyword evidence="11" id="KW-0282">Flagellum</keyword>
<dbReference type="Gene3D" id="2.30.330.10">
    <property type="entry name" value="SpoA-like"/>
    <property type="match status" value="1"/>
</dbReference>
<dbReference type="PANTHER" id="PTHR43484">
    <property type="match status" value="1"/>
</dbReference>
<dbReference type="AlphaFoldDB" id="T0JF98"/>
<dbReference type="InterPro" id="IPR028976">
    <property type="entry name" value="CheC-like_sf"/>
</dbReference>
<evidence type="ECO:0000256" key="1">
    <source>
        <dbReference type="ARBA" id="ARBA00004413"/>
    </source>
</evidence>
<feature type="region of interest" description="Disordered" evidence="9">
    <location>
        <begin position="169"/>
        <end position="196"/>
    </location>
</feature>
<comment type="subcellular location">
    <subcellularLocation>
        <location evidence="1">Cell membrane</location>
        <topology evidence="1">Peripheral membrane protein</topology>
        <orientation evidence="1">Cytoplasmic side</orientation>
    </subcellularLocation>
</comment>
<reference evidence="11 12" key="1">
    <citation type="submission" date="2013-07" db="EMBL/GenBank/DDBJ databases">
        <title>Sulfurimonas hongkongensis AST-10 Genome Sequencing.</title>
        <authorList>
            <person name="Cai L."/>
            <person name="Zhang T."/>
        </authorList>
    </citation>
    <scope>NUCLEOTIDE SEQUENCE [LARGE SCALE GENOMIC DNA]</scope>
    <source>
        <strain evidence="11 12">AST-10</strain>
    </source>
</reference>
<dbReference type="STRING" id="1172190.M947_09735"/>
<keyword evidence="12" id="KW-1185">Reference proteome</keyword>
<evidence type="ECO:0000256" key="9">
    <source>
        <dbReference type="SAM" id="MobiDB-lite"/>
    </source>
</evidence>
<feature type="compositionally biased region" description="Polar residues" evidence="9">
    <location>
        <begin position="178"/>
        <end position="192"/>
    </location>
</feature>
<keyword evidence="7" id="KW-0472">Membrane</keyword>
<dbReference type="Pfam" id="PF01052">
    <property type="entry name" value="FliMN_C"/>
    <property type="match status" value="1"/>
</dbReference>
<dbReference type="SUPFAM" id="SSF103039">
    <property type="entry name" value="CheC-like"/>
    <property type="match status" value="1"/>
</dbReference>
<dbReference type="Proteomes" id="UP000015520">
    <property type="component" value="Unassembled WGS sequence"/>
</dbReference>
<dbReference type="PANTHER" id="PTHR43484:SF1">
    <property type="entry name" value="FLAGELLAR MOTOR SWITCH PROTEIN FLIN"/>
    <property type="match status" value="1"/>
</dbReference>
<evidence type="ECO:0000256" key="6">
    <source>
        <dbReference type="ARBA" id="ARBA00022779"/>
    </source>
</evidence>
<dbReference type="eggNOG" id="COG1886">
    <property type="taxonomic scope" value="Bacteria"/>
</dbReference>
<evidence type="ECO:0000256" key="4">
    <source>
        <dbReference type="ARBA" id="ARBA00022475"/>
    </source>
</evidence>
<keyword evidence="5" id="KW-0145">Chemotaxis</keyword>
<dbReference type="PRINTS" id="PR00956">
    <property type="entry name" value="FLGMOTORFLIN"/>
</dbReference>
<name>T0JF98_9BACT</name>
<proteinExistence type="inferred from homology"/>
<dbReference type="PATRIC" id="fig|1172190.3.peg.1881"/>
<evidence type="ECO:0000259" key="10">
    <source>
        <dbReference type="Pfam" id="PF01052"/>
    </source>
</evidence>
<dbReference type="GO" id="GO:0071973">
    <property type="term" value="P:bacterial-type flagellum-dependent cell motility"/>
    <property type="evidence" value="ECO:0007669"/>
    <property type="project" value="InterPro"/>
</dbReference>
<dbReference type="GO" id="GO:0009425">
    <property type="term" value="C:bacterial-type flagellum basal body"/>
    <property type="evidence" value="ECO:0007669"/>
    <property type="project" value="InterPro"/>
</dbReference>
<sequence>MNDFMKLFEDETVGTVEALIGQAPTLEIKEQQDLSIISSIIPPIVLVKLSVSGDIDAKAMVALTPNLAASLSDMMMGEDASDREDVGDDELDASKEIVSNIFGAIANTLSAQKDIPVLSFKIDDIEFVSDNSEITLEDYSKMYVYKFNIGDLNSLFMFIIDEKLRNSLDGKKDEPEVDSSQSEDTSMQNCNPSGVKLTSEEMSNISLIMDVKLPVRVRIGKKKMLLKDVLNMDIGSVIELNQLANDPLDILVDNHVIAQGEVVIIDGNFGVQIKTIGSKRDRLNKLKA</sequence>
<dbReference type="GO" id="GO:0005886">
    <property type="term" value="C:plasma membrane"/>
    <property type="evidence" value="ECO:0007669"/>
    <property type="project" value="UniProtKB-SubCell"/>
</dbReference>
<dbReference type="GO" id="GO:0006935">
    <property type="term" value="P:chemotaxis"/>
    <property type="evidence" value="ECO:0007669"/>
    <property type="project" value="UniProtKB-KW"/>
</dbReference>
<evidence type="ECO:0000256" key="2">
    <source>
        <dbReference type="ARBA" id="ARBA00009226"/>
    </source>
</evidence>
<dbReference type="InterPro" id="IPR001172">
    <property type="entry name" value="FliN_T3SS_HrcQb"/>
</dbReference>
<evidence type="ECO:0000256" key="8">
    <source>
        <dbReference type="ARBA" id="ARBA00025044"/>
    </source>
</evidence>
<dbReference type="EMBL" id="AUPZ01000013">
    <property type="protein sequence ID" value="EQB35552.1"/>
    <property type="molecule type" value="Genomic_DNA"/>
</dbReference>
<dbReference type="InterPro" id="IPR001543">
    <property type="entry name" value="FliN-like_C"/>
</dbReference>
<dbReference type="Gene3D" id="3.40.1550.10">
    <property type="entry name" value="CheC-like"/>
    <property type="match status" value="1"/>
</dbReference>
<dbReference type="InterPro" id="IPR051469">
    <property type="entry name" value="FliN/MopA/SpaO"/>
</dbReference>
<dbReference type="GO" id="GO:0003774">
    <property type="term" value="F:cytoskeletal motor activity"/>
    <property type="evidence" value="ECO:0007669"/>
    <property type="project" value="InterPro"/>
</dbReference>
<keyword evidence="11" id="KW-0969">Cilium</keyword>
<keyword evidence="4" id="KW-1003">Cell membrane</keyword>
<dbReference type="NCBIfam" id="NF006272">
    <property type="entry name" value="PRK08432.1"/>
    <property type="match status" value="1"/>
</dbReference>
<accession>T0JF98</accession>
<dbReference type="SUPFAM" id="SSF101801">
    <property type="entry name" value="Surface presentation of antigens (SPOA)"/>
    <property type="match status" value="1"/>
</dbReference>
<keyword evidence="6" id="KW-0283">Flagellar rotation</keyword>
<evidence type="ECO:0000313" key="12">
    <source>
        <dbReference type="Proteomes" id="UP000015520"/>
    </source>
</evidence>
<comment type="similarity">
    <text evidence="2">Belongs to the FliN/MopA/SpaO family.</text>
</comment>
<dbReference type="InterPro" id="IPR012826">
    <property type="entry name" value="FliN"/>
</dbReference>
<keyword evidence="11" id="KW-0966">Cell projection</keyword>
<feature type="domain" description="Flagellar motor switch protein FliN-like C-terminal" evidence="10">
    <location>
        <begin position="207"/>
        <end position="276"/>
    </location>
</feature>
<dbReference type="InterPro" id="IPR036429">
    <property type="entry name" value="SpoA-like_sf"/>
</dbReference>
<gene>
    <name evidence="11" type="ORF">M947_09735</name>
</gene>
<dbReference type="OrthoDB" id="9773459at2"/>
<comment type="function">
    <text evidence="8">FliM is one of three proteins (FliG, FliN, FliM) that forms the rotor-mounted switch complex (C ring), located at the base of the basal body. This complex interacts with the CheY and CheZ chemotaxis proteins, in addition to contacting components of the motor that determine the direction of flagellar rotation.</text>
</comment>
<dbReference type="RefSeq" id="WP_021288192.1">
    <property type="nucleotide sequence ID" value="NZ_AUPZ01000013.1"/>
</dbReference>